<proteinExistence type="predicted"/>
<feature type="region of interest" description="Disordered" evidence="1">
    <location>
        <begin position="39"/>
        <end position="94"/>
    </location>
</feature>
<keyword evidence="4" id="KW-1185">Reference proteome</keyword>
<dbReference type="EMBL" id="CP053642">
    <property type="protein sequence ID" value="QKD79611.1"/>
    <property type="molecule type" value="Genomic_DNA"/>
</dbReference>
<feature type="compositionally biased region" description="Low complexity" evidence="1">
    <location>
        <begin position="39"/>
        <end position="54"/>
    </location>
</feature>
<keyword evidence="2" id="KW-0732">Signal</keyword>
<dbReference type="RefSeq" id="WP_159523514.1">
    <property type="nucleotide sequence ID" value="NZ_CP053642.1"/>
</dbReference>
<feature type="chain" id="PRO_5039652519" evidence="2">
    <location>
        <begin position="33"/>
        <end position="248"/>
    </location>
</feature>
<name>A0A6M8B884_9ACTO</name>
<feature type="signal peptide" evidence="2">
    <location>
        <begin position="1"/>
        <end position="32"/>
    </location>
</feature>
<evidence type="ECO:0000256" key="2">
    <source>
        <dbReference type="SAM" id="SignalP"/>
    </source>
</evidence>
<evidence type="ECO:0000313" key="3">
    <source>
        <dbReference type="EMBL" id="QKD79611.1"/>
    </source>
</evidence>
<protein>
    <submittedName>
        <fullName evidence="3">Uncharacterized protein</fullName>
    </submittedName>
</protein>
<dbReference type="Proteomes" id="UP000504752">
    <property type="component" value="Chromosome"/>
</dbReference>
<evidence type="ECO:0000256" key="1">
    <source>
        <dbReference type="SAM" id="MobiDB-lite"/>
    </source>
</evidence>
<accession>A0A6M8B884</accession>
<dbReference type="AlphaFoldDB" id="A0A6M8B884"/>
<feature type="compositionally biased region" description="Low complexity" evidence="1">
    <location>
        <begin position="63"/>
        <end position="94"/>
    </location>
</feature>
<sequence length="248" mass="24381">MPTAPVPSRCARCDRRTPLLATLLLPALLPLAACGSGSGPGAPSAAPSAPGVAAEQGPAPAGAVPASEAPSALPSGAAATLSPLPSASTSSSVDPADYSYPGFDGVAFLTPSRNIACVIGPASFPDALGSDSARAVAPQASCELADSPELRAEDQDANGCPTGPLTKGIIRTGEAGPSYGACKTDINGITAWRNGGGAITDFDAFGSLGYGRSVSAHGYTCSSAESGVTCLDGAGRGFTISRDDYALH</sequence>
<reference evidence="3 4" key="1">
    <citation type="submission" date="2020-05" db="EMBL/GenBank/DDBJ databases">
        <title>Actinomyces sp. zg-325.</title>
        <authorList>
            <person name="Yang C."/>
        </authorList>
    </citation>
    <scope>NUCLEOTIDE SEQUENCE [LARGE SCALE GENOMIC DNA]</scope>
    <source>
        <strain evidence="4">zg-325</strain>
    </source>
</reference>
<organism evidence="3 4">
    <name type="scientific">Actinomyces marmotae</name>
    <dbReference type="NCBI Taxonomy" id="2737173"/>
    <lineage>
        <taxon>Bacteria</taxon>
        <taxon>Bacillati</taxon>
        <taxon>Actinomycetota</taxon>
        <taxon>Actinomycetes</taxon>
        <taxon>Actinomycetales</taxon>
        <taxon>Actinomycetaceae</taxon>
        <taxon>Actinomyces</taxon>
    </lineage>
</organism>
<dbReference type="KEGG" id="amam:HPC72_04500"/>
<evidence type="ECO:0000313" key="4">
    <source>
        <dbReference type="Proteomes" id="UP000504752"/>
    </source>
</evidence>
<gene>
    <name evidence="3" type="ORF">HPC72_04500</name>
</gene>